<name>A0A1S3YBK3_TOBAC</name>
<dbReference type="PaxDb" id="4097-A0A1S3YBK3"/>
<dbReference type="KEGG" id="nta:107774551"/>
<accession>A0A1S3YBK3</accession>
<dbReference type="RefSeq" id="XP_016449590.1">
    <property type="nucleotide sequence ID" value="XM_016594104.1"/>
</dbReference>
<dbReference type="OrthoDB" id="1303405at2759"/>
<proteinExistence type="predicted"/>
<dbReference type="STRING" id="4097.A0A1S3YBK3"/>
<organism evidence="1">
    <name type="scientific">Nicotiana tabacum</name>
    <name type="common">Common tobacco</name>
    <dbReference type="NCBI Taxonomy" id="4097"/>
    <lineage>
        <taxon>Eukaryota</taxon>
        <taxon>Viridiplantae</taxon>
        <taxon>Streptophyta</taxon>
        <taxon>Embryophyta</taxon>
        <taxon>Tracheophyta</taxon>
        <taxon>Spermatophyta</taxon>
        <taxon>Magnoliopsida</taxon>
        <taxon>eudicotyledons</taxon>
        <taxon>Gunneridae</taxon>
        <taxon>Pentapetalae</taxon>
        <taxon>asterids</taxon>
        <taxon>lamiids</taxon>
        <taxon>Solanales</taxon>
        <taxon>Solanaceae</taxon>
        <taxon>Nicotianoideae</taxon>
        <taxon>Nicotianeae</taxon>
        <taxon>Nicotiana</taxon>
    </lineage>
</organism>
<gene>
    <name evidence="1" type="primary">LOC107774551</name>
</gene>
<evidence type="ECO:0000313" key="1">
    <source>
        <dbReference type="RefSeq" id="XP_016449590.1"/>
    </source>
</evidence>
<dbReference type="AlphaFoldDB" id="A0A1S3YBK3"/>
<sequence>MMHGTDPAAASTSSQIHQELRQKINALLQQIHVAEEKLSMCEPDPMKMTSMEEVEACEKQLESLLHSVLQRKVAGISDVAIASTNLAIIAKCIGEVPKRRQEKEESEAVLLAYDNALNQPQFFDSSVICGTSERNNLSTVVVPPHSQGSSSSLNVESSEKMPWQYHFG</sequence>
<protein>
    <submittedName>
        <fullName evidence="1">Uncharacterized protein</fullName>
    </submittedName>
</protein>
<reference evidence="1" key="1">
    <citation type="submission" date="2025-08" db="UniProtKB">
        <authorList>
            <consortium name="RefSeq"/>
        </authorList>
    </citation>
    <scope>IDENTIFICATION</scope>
</reference>